<evidence type="ECO:0000313" key="2">
    <source>
        <dbReference type="EMBL" id="KMP13719.1"/>
    </source>
</evidence>
<keyword evidence="1" id="KW-0812">Transmembrane</keyword>
<feature type="transmembrane region" description="Helical" evidence="1">
    <location>
        <begin position="150"/>
        <end position="169"/>
    </location>
</feature>
<dbReference type="AlphaFoldDB" id="A0A9X0KDD6"/>
<organism evidence="2 3">
    <name type="scientific">Bacillus cereus</name>
    <dbReference type="NCBI Taxonomy" id="1396"/>
    <lineage>
        <taxon>Bacteria</taxon>
        <taxon>Bacillati</taxon>
        <taxon>Bacillota</taxon>
        <taxon>Bacilli</taxon>
        <taxon>Bacillales</taxon>
        <taxon>Bacillaceae</taxon>
        <taxon>Bacillus</taxon>
        <taxon>Bacillus cereus group</taxon>
    </lineage>
</organism>
<feature type="transmembrane region" description="Helical" evidence="1">
    <location>
        <begin position="47"/>
        <end position="67"/>
    </location>
</feature>
<dbReference type="RefSeq" id="WP_048558728.1">
    <property type="nucleotide sequence ID" value="NZ_BIYE01000004.1"/>
</dbReference>
<reference evidence="2 3" key="1">
    <citation type="submission" date="2015-02" db="EMBL/GenBank/DDBJ databases">
        <title>Evolution of B. cereus sensu lato: Distribution, horizontal transfer and duplication of chromosomal virulence genes.</title>
        <authorList>
            <person name="Boehm M.-E."/>
            <person name="Huptas C."/>
            <person name="Krey V.M."/>
            <person name="Scherer S."/>
        </authorList>
    </citation>
    <scope>NUCLEOTIDE SEQUENCE [LARGE SCALE GENOMIC DNA]</scope>
    <source>
        <strain evidence="2 3">#17</strain>
    </source>
</reference>
<feature type="transmembrane region" description="Helical" evidence="1">
    <location>
        <begin position="120"/>
        <end position="144"/>
    </location>
</feature>
<keyword evidence="1" id="KW-0472">Membrane</keyword>
<keyword evidence="1" id="KW-1133">Transmembrane helix</keyword>
<gene>
    <name evidence="2" type="ORF">TQ94_20935</name>
</gene>
<accession>A0A9X0KDD6</accession>
<feature type="transmembrane region" description="Helical" evidence="1">
    <location>
        <begin position="87"/>
        <end position="108"/>
    </location>
</feature>
<protein>
    <submittedName>
        <fullName evidence="2">Uncharacterized protein</fullName>
    </submittedName>
</protein>
<proteinExistence type="predicted"/>
<dbReference type="EMBL" id="JYFW01000039">
    <property type="protein sequence ID" value="KMP13719.1"/>
    <property type="molecule type" value="Genomic_DNA"/>
</dbReference>
<evidence type="ECO:0000313" key="3">
    <source>
        <dbReference type="Proteomes" id="UP000036243"/>
    </source>
</evidence>
<dbReference type="Proteomes" id="UP000036243">
    <property type="component" value="Unassembled WGS sequence"/>
</dbReference>
<name>A0A9X0KDD6_BACCE</name>
<feature type="transmembrane region" description="Helical" evidence="1">
    <location>
        <begin position="6"/>
        <end position="26"/>
    </location>
</feature>
<sequence>MNDVWKFLVPFIISLFSAIPIMYLKLIHFRERDRLFLTKLNQAKLNLSNSIGIYIVLLIMLYIIPASSFLFMDGLSLMTKFENQNNFLLFLTCSLLICSIFLSLTLFVTKKWNSHKKLIMILAFITIISSLFFYCPVFASTVLYLRTYSAWAFIIVIPIALTGFLMYIVNQTTEKKEILYLSRIVSEEYIKDLDLIHSHMVDDSRALLYDRYRSKEYVFYICDYSAKVYLEFLEIKSEDDDDN</sequence>
<comment type="caution">
    <text evidence="2">The sequence shown here is derived from an EMBL/GenBank/DDBJ whole genome shotgun (WGS) entry which is preliminary data.</text>
</comment>
<evidence type="ECO:0000256" key="1">
    <source>
        <dbReference type="SAM" id="Phobius"/>
    </source>
</evidence>